<dbReference type="RefSeq" id="XP_009065721.1">
    <property type="nucleotide sequence ID" value="XM_009067473.1"/>
</dbReference>
<sequence>LAIFVVSIPDGIAVDSLSRLIFYTDTGNNVIAKMTVDGSSHQEIIKSGLDEPRAIVLDTNNKYCFPYNLLHRHAEGFFIVLSCVNFRKMYWTDWGLAKIMTADYDGNNQKSLITTGLRWPNGLALD</sequence>
<dbReference type="PANTHER" id="PTHR46513">
    <property type="entry name" value="VITELLOGENIN RECEPTOR-LIKE PROTEIN-RELATED-RELATED"/>
    <property type="match status" value="1"/>
</dbReference>
<dbReference type="InterPro" id="IPR011042">
    <property type="entry name" value="6-blade_b-propeller_TolB-like"/>
</dbReference>
<evidence type="ECO:0000313" key="2">
    <source>
        <dbReference type="EMBL" id="ESO83591.1"/>
    </source>
</evidence>
<protein>
    <recommendedName>
        <fullName evidence="4">Bee-milk protein</fullName>
    </recommendedName>
</protein>
<dbReference type="PROSITE" id="PS51120">
    <property type="entry name" value="LDLRB"/>
    <property type="match status" value="2"/>
</dbReference>
<reference evidence="2 3" key="1">
    <citation type="journal article" date="2013" name="Nature">
        <title>Insights into bilaterian evolution from three spiralian genomes.</title>
        <authorList>
            <person name="Simakov O."/>
            <person name="Marletaz F."/>
            <person name="Cho S.J."/>
            <person name="Edsinger-Gonzales E."/>
            <person name="Havlak P."/>
            <person name="Hellsten U."/>
            <person name="Kuo D.H."/>
            <person name="Larsson T."/>
            <person name="Lv J."/>
            <person name="Arendt D."/>
            <person name="Savage R."/>
            <person name="Osoegawa K."/>
            <person name="de Jong P."/>
            <person name="Grimwood J."/>
            <person name="Chapman J.A."/>
            <person name="Shapiro H."/>
            <person name="Aerts A."/>
            <person name="Otillar R.P."/>
            <person name="Terry A.Y."/>
            <person name="Boore J.L."/>
            <person name="Grigoriev I.V."/>
            <person name="Lindberg D.R."/>
            <person name="Seaver E.C."/>
            <person name="Weisblat D.A."/>
            <person name="Putnam N.H."/>
            <person name="Rokhsar D.S."/>
        </authorList>
    </citation>
    <scope>NUCLEOTIDE SEQUENCE [LARGE SCALE GENOMIC DNA]</scope>
</reference>
<dbReference type="InterPro" id="IPR000033">
    <property type="entry name" value="LDLR_classB_rpt"/>
</dbReference>
<dbReference type="HOGENOM" id="CLU_1998235_0_0_1"/>
<dbReference type="OrthoDB" id="10046193at2759"/>
<dbReference type="KEGG" id="lgi:LOTGIDRAFT_67701"/>
<proteinExistence type="predicted"/>
<dbReference type="SMART" id="SM00135">
    <property type="entry name" value="LY"/>
    <property type="match status" value="2"/>
</dbReference>
<feature type="repeat" description="LDL-receptor class B" evidence="1">
    <location>
        <begin position="87"/>
        <end position="126"/>
    </location>
</feature>
<name>V3ZRS9_LOTGI</name>
<dbReference type="Gene3D" id="2.120.10.30">
    <property type="entry name" value="TolB, C-terminal domain"/>
    <property type="match status" value="1"/>
</dbReference>
<dbReference type="SUPFAM" id="SSF101898">
    <property type="entry name" value="NHL repeat"/>
    <property type="match status" value="1"/>
</dbReference>
<evidence type="ECO:0000313" key="3">
    <source>
        <dbReference type="Proteomes" id="UP000030746"/>
    </source>
</evidence>
<feature type="non-terminal residue" evidence="2">
    <location>
        <position position="1"/>
    </location>
</feature>
<dbReference type="InterPro" id="IPR050778">
    <property type="entry name" value="Cueball_EGF_LRP_Nidogen"/>
</dbReference>
<evidence type="ECO:0000256" key="1">
    <source>
        <dbReference type="PROSITE-ProRule" id="PRU00461"/>
    </source>
</evidence>
<accession>V3ZRS9</accession>
<dbReference type="EMBL" id="KB203634">
    <property type="protein sequence ID" value="ESO83591.1"/>
    <property type="molecule type" value="Genomic_DNA"/>
</dbReference>
<keyword evidence="3" id="KW-1185">Reference proteome</keyword>
<feature type="non-terminal residue" evidence="2">
    <location>
        <position position="126"/>
    </location>
</feature>
<dbReference type="OMA" id="ANRIYWC"/>
<dbReference type="GeneID" id="20251833"/>
<dbReference type="CTD" id="20251833"/>
<dbReference type="Pfam" id="PF00058">
    <property type="entry name" value="Ldl_recept_b"/>
    <property type="match status" value="2"/>
</dbReference>
<dbReference type="AlphaFoldDB" id="V3ZRS9"/>
<feature type="repeat" description="LDL-receptor class B" evidence="1">
    <location>
        <begin position="19"/>
        <end position="61"/>
    </location>
</feature>
<organism evidence="2 3">
    <name type="scientific">Lottia gigantea</name>
    <name type="common">Giant owl limpet</name>
    <dbReference type="NCBI Taxonomy" id="225164"/>
    <lineage>
        <taxon>Eukaryota</taxon>
        <taxon>Metazoa</taxon>
        <taxon>Spiralia</taxon>
        <taxon>Lophotrochozoa</taxon>
        <taxon>Mollusca</taxon>
        <taxon>Gastropoda</taxon>
        <taxon>Patellogastropoda</taxon>
        <taxon>Lottioidea</taxon>
        <taxon>Lottiidae</taxon>
        <taxon>Lottia</taxon>
    </lineage>
</organism>
<evidence type="ECO:0008006" key="4">
    <source>
        <dbReference type="Google" id="ProtNLM"/>
    </source>
</evidence>
<dbReference type="Proteomes" id="UP000030746">
    <property type="component" value="Unassembled WGS sequence"/>
</dbReference>
<gene>
    <name evidence="2" type="ORF">LOTGIDRAFT_67701</name>
</gene>